<feature type="transmembrane region" description="Helical" evidence="14">
    <location>
        <begin position="6"/>
        <end position="39"/>
    </location>
</feature>
<evidence type="ECO:0000256" key="4">
    <source>
        <dbReference type="ARBA" id="ARBA00013244"/>
    </source>
</evidence>
<dbReference type="EC" id="2.3.1.20" evidence="4"/>
<dbReference type="AlphaFoldDB" id="A0A6C0HKU5"/>
<evidence type="ECO:0000256" key="6">
    <source>
        <dbReference type="ARBA" id="ARBA00022679"/>
    </source>
</evidence>
<evidence type="ECO:0000256" key="2">
    <source>
        <dbReference type="ARBA" id="ARBA00004771"/>
    </source>
</evidence>
<evidence type="ECO:0000313" key="15">
    <source>
        <dbReference type="EMBL" id="QHT80990.1"/>
    </source>
</evidence>
<dbReference type="PANTHER" id="PTHR12317">
    <property type="entry name" value="DIACYLGLYCEROL O-ACYLTRANSFERASE"/>
    <property type="match status" value="1"/>
</dbReference>
<keyword evidence="7 14" id="KW-0812">Transmembrane</keyword>
<dbReference type="Pfam" id="PF03982">
    <property type="entry name" value="DAGAT"/>
    <property type="match status" value="1"/>
</dbReference>
<reference evidence="15" key="1">
    <citation type="journal article" date="2020" name="Nature">
        <title>Giant virus diversity and host interactions through global metagenomics.</title>
        <authorList>
            <person name="Schulz F."/>
            <person name="Roux S."/>
            <person name="Paez-Espino D."/>
            <person name="Jungbluth S."/>
            <person name="Walsh D.A."/>
            <person name="Denef V.J."/>
            <person name="McMahon K.D."/>
            <person name="Konstantinidis K.T."/>
            <person name="Eloe-Fadrosh E.A."/>
            <person name="Kyrpides N.C."/>
            <person name="Woyke T."/>
        </authorList>
    </citation>
    <scope>NUCLEOTIDE SEQUENCE</scope>
    <source>
        <strain evidence="15">GVMAG-M-3300023184-135</strain>
    </source>
</reference>
<dbReference type="PANTHER" id="PTHR12317:SF0">
    <property type="entry name" value="ACYLTRANSFERASE"/>
    <property type="match status" value="1"/>
</dbReference>
<dbReference type="GO" id="GO:0005789">
    <property type="term" value="C:endoplasmic reticulum membrane"/>
    <property type="evidence" value="ECO:0007669"/>
    <property type="project" value="UniProtKB-SubCell"/>
</dbReference>
<comment type="pathway">
    <text evidence="2">Glycerolipid metabolism; triacylglycerol biosynthesis.</text>
</comment>
<evidence type="ECO:0000256" key="11">
    <source>
        <dbReference type="ARBA" id="ARBA00023098"/>
    </source>
</evidence>
<keyword evidence="10 14" id="KW-1133">Transmembrane helix</keyword>
<evidence type="ECO:0000256" key="1">
    <source>
        <dbReference type="ARBA" id="ARBA00004477"/>
    </source>
</evidence>
<evidence type="ECO:0000256" key="8">
    <source>
        <dbReference type="ARBA" id="ARBA00022798"/>
    </source>
</evidence>
<keyword evidence="5" id="KW-0444">Lipid biosynthesis</keyword>
<keyword evidence="8" id="KW-0319">Glycerol metabolism</keyword>
<proteinExistence type="predicted"/>
<keyword evidence="6" id="KW-0808">Transferase</keyword>
<name>A0A6C0HKU5_9ZZZZ</name>
<comment type="subcellular location">
    <subcellularLocation>
        <location evidence="1">Endoplasmic reticulum membrane</location>
        <topology evidence="1">Multi-pass membrane protein</topology>
    </subcellularLocation>
</comment>
<dbReference type="GO" id="GO:0019432">
    <property type="term" value="P:triglyceride biosynthetic process"/>
    <property type="evidence" value="ECO:0007669"/>
    <property type="project" value="TreeGrafter"/>
</dbReference>
<dbReference type="GO" id="GO:0006071">
    <property type="term" value="P:glycerol metabolic process"/>
    <property type="evidence" value="ECO:0007669"/>
    <property type="project" value="UniProtKB-KW"/>
</dbReference>
<accession>A0A6C0HKU5</accession>
<evidence type="ECO:0000256" key="14">
    <source>
        <dbReference type="SAM" id="Phobius"/>
    </source>
</evidence>
<keyword evidence="9" id="KW-0256">Endoplasmic reticulum</keyword>
<sequence length="295" mass="33455">MSWVYFWPSLVFLGTAMLGLLTALLSVNIVLGLLVFVLYSLCPKDLLFDTIFQKLRNPQIEENLQESFQLHVRESLPTSPCVFVWQPHGLISISSLFYNSGLLSAKGYPRNHSVLISFWHYIPILGDFARHLHSIPSDAGSIRKALNAHESVSVMLGGVRDMLDSRPYVITIPKRNGIYRVALQTGTPLVPVLTYGENERFPRGDHWIFDSINNWLYSNFRLGIPFPSWTALQNWSELSYKSIKPIHSYTGSPIDVQKVETPTDAQIDALRTQYIAGVEALFKETAPPEYSLVIW</sequence>
<organism evidence="15">
    <name type="scientific">viral metagenome</name>
    <dbReference type="NCBI Taxonomy" id="1070528"/>
    <lineage>
        <taxon>unclassified sequences</taxon>
        <taxon>metagenomes</taxon>
        <taxon>organismal metagenomes</taxon>
    </lineage>
</organism>
<evidence type="ECO:0000256" key="7">
    <source>
        <dbReference type="ARBA" id="ARBA00022692"/>
    </source>
</evidence>
<evidence type="ECO:0000256" key="10">
    <source>
        <dbReference type="ARBA" id="ARBA00022989"/>
    </source>
</evidence>
<evidence type="ECO:0000256" key="12">
    <source>
        <dbReference type="ARBA" id="ARBA00023136"/>
    </source>
</evidence>
<evidence type="ECO:0000256" key="13">
    <source>
        <dbReference type="ARBA" id="ARBA00023315"/>
    </source>
</evidence>
<keyword evidence="13" id="KW-0012">Acyltransferase</keyword>
<comment type="pathway">
    <text evidence="3">Lipid metabolism.</text>
</comment>
<dbReference type="InterPro" id="IPR007130">
    <property type="entry name" value="DAGAT"/>
</dbReference>
<keyword evidence="11" id="KW-0443">Lipid metabolism</keyword>
<evidence type="ECO:0000256" key="5">
    <source>
        <dbReference type="ARBA" id="ARBA00022516"/>
    </source>
</evidence>
<protein>
    <recommendedName>
        <fullName evidence="4">diacylglycerol O-acyltransferase</fullName>
        <ecNumber evidence="4">2.3.1.20</ecNumber>
    </recommendedName>
</protein>
<dbReference type="GO" id="GO:0004144">
    <property type="term" value="F:diacylglycerol O-acyltransferase activity"/>
    <property type="evidence" value="ECO:0007669"/>
    <property type="project" value="UniProtKB-EC"/>
</dbReference>
<evidence type="ECO:0000256" key="9">
    <source>
        <dbReference type="ARBA" id="ARBA00022824"/>
    </source>
</evidence>
<evidence type="ECO:0000256" key="3">
    <source>
        <dbReference type="ARBA" id="ARBA00005189"/>
    </source>
</evidence>
<keyword evidence="12 14" id="KW-0472">Membrane</keyword>
<dbReference type="EMBL" id="MN739976">
    <property type="protein sequence ID" value="QHT80990.1"/>
    <property type="molecule type" value="Genomic_DNA"/>
</dbReference>